<name>A0A3B0PLV8_MYCGL</name>
<organism evidence="1 2">
    <name type="scientific">Mycoplasmoides gallisepticum</name>
    <name type="common">Mycoplasma gallisepticum</name>
    <dbReference type="NCBI Taxonomy" id="2096"/>
    <lineage>
        <taxon>Bacteria</taxon>
        <taxon>Bacillati</taxon>
        <taxon>Mycoplasmatota</taxon>
        <taxon>Mycoplasmoidales</taxon>
        <taxon>Mycoplasmoidaceae</taxon>
        <taxon>Mycoplasmoides</taxon>
    </lineage>
</organism>
<protein>
    <submittedName>
        <fullName evidence="1">Uncharacterized protein</fullName>
    </submittedName>
</protein>
<reference evidence="2" key="1">
    <citation type="submission" date="2018-06" db="EMBL/GenBank/DDBJ databases">
        <authorList>
            <consortium name="Pathogen Informatics"/>
        </authorList>
    </citation>
    <scope>NUCLEOTIDE SEQUENCE [LARGE SCALE GENOMIC DNA]</scope>
    <source>
        <strain evidence="2">NCTC10115</strain>
    </source>
</reference>
<dbReference type="AlphaFoldDB" id="A0A3B0PLV8"/>
<sequence>MYSDEIQFSFLISKKEGVALKFLIVNDLTNVGKSKISILSGW</sequence>
<dbReference type="Proteomes" id="UP000260136">
    <property type="component" value="Chromosome"/>
</dbReference>
<dbReference type="EMBL" id="LS991952">
    <property type="protein sequence ID" value="SYV95805.1"/>
    <property type="molecule type" value="Genomic_DNA"/>
</dbReference>
<evidence type="ECO:0000313" key="2">
    <source>
        <dbReference type="Proteomes" id="UP000260136"/>
    </source>
</evidence>
<feature type="non-terminal residue" evidence="1">
    <location>
        <position position="42"/>
    </location>
</feature>
<accession>A0A3B0PLV8</accession>
<evidence type="ECO:0000313" key="1">
    <source>
        <dbReference type="EMBL" id="SYV95805.1"/>
    </source>
</evidence>
<proteinExistence type="predicted"/>
<gene>
    <name evidence="1" type="ORF">NCTC10115_01595</name>
</gene>